<reference evidence="3" key="1">
    <citation type="journal article" date="2011" name="Genome Biol.">
        <title>Comparative genomics of the social amoebae Dictyostelium discoideum and Dictyostelium purpureum.</title>
        <authorList>
            <consortium name="US DOE Joint Genome Institute (JGI-PGF)"/>
            <person name="Sucgang R."/>
            <person name="Kuo A."/>
            <person name="Tian X."/>
            <person name="Salerno W."/>
            <person name="Parikh A."/>
            <person name="Feasley C.L."/>
            <person name="Dalin E."/>
            <person name="Tu H."/>
            <person name="Huang E."/>
            <person name="Barry K."/>
            <person name="Lindquist E."/>
            <person name="Shapiro H."/>
            <person name="Bruce D."/>
            <person name="Schmutz J."/>
            <person name="Salamov A."/>
            <person name="Fey P."/>
            <person name="Gaudet P."/>
            <person name="Anjard C."/>
            <person name="Babu M.M."/>
            <person name="Basu S."/>
            <person name="Bushmanova Y."/>
            <person name="van der Wel H."/>
            <person name="Katoh-Kurasawa M."/>
            <person name="Dinh C."/>
            <person name="Coutinho P.M."/>
            <person name="Saito T."/>
            <person name="Elias M."/>
            <person name="Schaap P."/>
            <person name="Kay R.R."/>
            <person name="Henrissat B."/>
            <person name="Eichinger L."/>
            <person name="Rivero F."/>
            <person name="Putnam N.H."/>
            <person name="West C.M."/>
            <person name="Loomis W.F."/>
            <person name="Chisholm R.L."/>
            <person name="Shaulsky G."/>
            <person name="Strassmann J.E."/>
            <person name="Queller D.C."/>
            <person name="Kuspa A."/>
            <person name="Grigoriev I.V."/>
        </authorList>
    </citation>
    <scope>NUCLEOTIDE SEQUENCE [LARGE SCALE GENOMIC DNA]</scope>
    <source>
        <strain evidence="3">QSDP1</strain>
    </source>
</reference>
<dbReference type="PANTHER" id="PTHR42919:SF33">
    <property type="entry name" value="GCN5-RELATED N-ACETYLTRANSFERASE"/>
    <property type="match status" value="1"/>
</dbReference>
<accession>F0ZYB9</accession>
<dbReference type="FunFam" id="3.40.630.30:FF:000343">
    <property type="entry name" value="Uncharacterized protein"/>
    <property type="match status" value="1"/>
</dbReference>
<name>F0ZYB9_DICPU</name>
<dbReference type="SUPFAM" id="SSF55729">
    <property type="entry name" value="Acyl-CoA N-acyltransferases (Nat)"/>
    <property type="match status" value="2"/>
</dbReference>
<dbReference type="GeneID" id="10508142"/>
<dbReference type="eggNOG" id="ENOG502T2SU">
    <property type="taxonomic scope" value="Eukaryota"/>
</dbReference>
<protein>
    <recommendedName>
        <fullName evidence="1">N-acetyltransferase domain-containing protein</fullName>
    </recommendedName>
</protein>
<evidence type="ECO:0000313" key="2">
    <source>
        <dbReference type="EMBL" id="EGC31051.1"/>
    </source>
</evidence>
<dbReference type="OrthoDB" id="19026at2759"/>
<dbReference type="InterPro" id="IPR016181">
    <property type="entry name" value="Acyl_CoA_acyltransferase"/>
</dbReference>
<organism evidence="2 3">
    <name type="scientific">Dictyostelium purpureum</name>
    <name type="common">Slime mold</name>
    <dbReference type="NCBI Taxonomy" id="5786"/>
    <lineage>
        <taxon>Eukaryota</taxon>
        <taxon>Amoebozoa</taxon>
        <taxon>Evosea</taxon>
        <taxon>Eumycetozoa</taxon>
        <taxon>Dictyostelia</taxon>
        <taxon>Dictyosteliales</taxon>
        <taxon>Dictyosteliaceae</taxon>
        <taxon>Dictyostelium</taxon>
    </lineage>
</organism>
<dbReference type="PROSITE" id="PS51186">
    <property type="entry name" value="GNAT"/>
    <property type="match status" value="1"/>
</dbReference>
<dbReference type="GO" id="GO:0007064">
    <property type="term" value="P:mitotic sister chromatid cohesion"/>
    <property type="evidence" value="ECO:0000318"/>
    <property type="project" value="GO_Central"/>
</dbReference>
<dbReference type="InterPro" id="IPR000182">
    <property type="entry name" value="GNAT_dom"/>
</dbReference>
<dbReference type="Pfam" id="PF00583">
    <property type="entry name" value="Acetyltransf_1"/>
    <property type="match status" value="1"/>
</dbReference>
<dbReference type="GO" id="GO:0016747">
    <property type="term" value="F:acyltransferase activity, transferring groups other than amino-acyl groups"/>
    <property type="evidence" value="ECO:0007669"/>
    <property type="project" value="InterPro"/>
</dbReference>
<dbReference type="OMA" id="CWIATTT"/>
<dbReference type="Gene3D" id="3.40.630.30">
    <property type="match status" value="2"/>
</dbReference>
<dbReference type="Proteomes" id="UP000001064">
    <property type="component" value="Unassembled WGS sequence"/>
</dbReference>
<dbReference type="InterPro" id="IPR051556">
    <property type="entry name" value="N-term/lysine_N-AcTrnsfr"/>
</dbReference>
<dbReference type="GO" id="GO:0031415">
    <property type="term" value="C:NatA complex"/>
    <property type="evidence" value="ECO:0000318"/>
    <property type="project" value="GO_Central"/>
</dbReference>
<dbReference type="KEGG" id="dpp:DICPUDRAFT_89812"/>
<dbReference type="RefSeq" id="XP_003292410.1">
    <property type="nucleotide sequence ID" value="XM_003292362.1"/>
</dbReference>
<dbReference type="Pfam" id="PF13673">
    <property type="entry name" value="Acetyltransf_10"/>
    <property type="match status" value="1"/>
</dbReference>
<gene>
    <name evidence="2" type="ORF">DICPUDRAFT_89812</name>
</gene>
<keyword evidence="3" id="KW-1185">Reference proteome</keyword>
<feature type="domain" description="N-acetyltransferase" evidence="1">
    <location>
        <begin position="1"/>
        <end position="153"/>
    </location>
</feature>
<proteinExistence type="predicted"/>
<dbReference type="EMBL" id="GL871280">
    <property type="protein sequence ID" value="EGC31051.1"/>
    <property type="molecule type" value="Genomic_DNA"/>
</dbReference>
<sequence length="305" mass="35272">MNIKFLNNNFNLKQITETFNEAFSDYVVKLVITEDSLIQKIKGENVSSKHSCGVFDQDGSLVAFILHAVDNDDKPTQLYNSATGVVPNSRSKRLVDEQYKMMIPLFREQGIKSVILEVISTNERAIKVYDRCGYKTVRMVSSYRGDLKKDTLQQYLNQSIKIKKAQQEEQQLPQDLIDFVNQYSECKPSYSNSIDCIKREFEQKLNEIWVAYGKDQVTGNEIIVGLVSIHTSSKRIRQILIHPNFRNQNIATTLVYKMLNDINDNTNLCYNIANIDQSYVPLLNFFNKRLNLPYLLSQKEMLLEL</sequence>
<dbReference type="InParanoid" id="F0ZYB9"/>
<dbReference type="AlphaFoldDB" id="F0ZYB9"/>
<dbReference type="VEuPathDB" id="AmoebaDB:DICPUDRAFT_89812"/>
<dbReference type="PANTHER" id="PTHR42919">
    <property type="entry name" value="N-ALPHA-ACETYLTRANSFERASE"/>
    <property type="match status" value="1"/>
</dbReference>
<evidence type="ECO:0000313" key="3">
    <source>
        <dbReference type="Proteomes" id="UP000001064"/>
    </source>
</evidence>
<evidence type="ECO:0000259" key="1">
    <source>
        <dbReference type="PROSITE" id="PS51186"/>
    </source>
</evidence>